<feature type="domain" description="Tc1-like transposase DDE" evidence="3">
    <location>
        <begin position="141"/>
        <end position="289"/>
    </location>
</feature>
<dbReference type="InterPro" id="IPR048703">
    <property type="entry name" value="Tnp_Tc3-like_HTH"/>
</dbReference>
<sequence length="329" mass="38017">MARASFLSLADQSKVEVMRQMNCSLHKMARMIQKSRNVIRRYLADPLNYGSKQKKAGRPRKVSSRDERKIIREASNSTRSLKDIKADLSLDVCKSTVHNVIRRSGVIVCQKMKKAPKLTDRHKQKRLDFVKANLQTRWENILFSDEKKWNLDGPDGNRHYWRDLQKEKRVFSTRNFGGGSLMVWGGFCNGKKMELQFISTRENSVSYQNTLQKAIVPFFRLRRRTHTFQQDNASIHSSNSTKNWFAAKGIKVLDWPACSPDLNPIENLWGSLVRRVYKNGKQYGSIQELKDALQKEWDAISTAELEQLVASMTDRLVEVIQKNGGETSY</sequence>
<evidence type="ECO:0000256" key="1">
    <source>
        <dbReference type="ARBA" id="ARBA00004123"/>
    </source>
</evidence>
<feature type="domain" description="Tc3 transposase DNA binding" evidence="2">
    <location>
        <begin position="3"/>
        <end position="51"/>
    </location>
</feature>
<dbReference type="SUPFAM" id="SSF46689">
    <property type="entry name" value="Homeodomain-like"/>
    <property type="match status" value="2"/>
</dbReference>
<proteinExistence type="predicted"/>
<dbReference type="Proteomes" id="UP000230233">
    <property type="component" value="Unassembled WGS sequence"/>
</dbReference>
<dbReference type="InterPro" id="IPR036388">
    <property type="entry name" value="WH-like_DNA-bd_sf"/>
</dbReference>
<dbReference type="Pfam" id="PF11427">
    <property type="entry name" value="HTH_Tnp_Tc3_1"/>
    <property type="match status" value="1"/>
</dbReference>
<dbReference type="PANTHER" id="PTHR23022">
    <property type="entry name" value="TRANSPOSABLE ELEMENT-RELATED"/>
    <property type="match status" value="1"/>
</dbReference>
<dbReference type="PANTHER" id="PTHR23022:SF129">
    <property type="entry name" value="TRANSPOSABLE ELEMENT TC3 TRANSPOSASE"/>
    <property type="match status" value="1"/>
</dbReference>
<evidence type="ECO:0000313" key="5">
    <source>
        <dbReference type="EMBL" id="PIC13704.1"/>
    </source>
</evidence>
<accession>A0A2G5SF72</accession>
<dbReference type="GO" id="GO:0003677">
    <property type="term" value="F:DNA binding"/>
    <property type="evidence" value="ECO:0007669"/>
    <property type="project" value="InterPro"/>
</dbReference>
<reference evidence="6" key="1">
    <citation type="submission" date="2017-10" db="EMBL/GenBank/DDBJ databases">
        <title>Rapid genome shrinkage in a self-fertile nematode reveals novel sperm competition proteins.</title>
        <authorList>
            <person name="Yin D."/>
            <person name="Schwarz E.M."/>
            <person name="Thomas C.G."/>
            <person name="Felde R.L."/>
            <person name="Korf I.F."/>
            <person name="Cutter A.D."/>
            <person name="Schartner C.M."/>
            <person name="Ralston E.J."/>
            <person name="Meyer B.J."/>
            <person name="Haag E.S."/>
        </authorList>
    </citation>
    <scope>NUCLEOTIDE SEQUENCE [LARGE SCALE GENOMIC DNA]</scope>
    <source>
        <strain evidence="6">JU1422</strain>
    </source>
</reference>
<dbReference type="InterPro" id="IPR036397">
    <property type="entry name" value="RNaseH_sf"/>
</dbReference>
<comment type="subcellular location">
    <subcellularLocation>
        <location evidence="1">Nucleus</location>
    </subcellularLocation>
</comment>
<dbReference type="InterPro" id="IPR025898">
    <property type="entry name" value="Tc3_transposase_DNA-bd_dom"/>
</dbReference>
<dbReference type="AlphaFoldDB" id="A0A2G5SF72"/>
<dbReference type="Pfam" id="PF13358">
    <property type="entry name" value="DDE_3"/>
    <property type="match status" value="1"/>
</dbReference>
<evidence type="ECO:0000259" key="4">
    <source>
        <dbReference type="Pfam" id="PF21517"/>
    </source>
</evidence>
<protein>
    <recommendedName>
        <fullName evidence="7">Tc1-like transposase DDE domain-containing protein</fullName>
    </recommendedName>
</protein>
<evidence type="ECO:0000259" key="3">
    <source>
        <dbReference type="Pfam" id="PF13358"/>
    </source>
</evidence>
<evidence type="ECO:0000313" key="6">
    <source>
        <dbReference type="Proteomes" id="UP000230233"/>
    </source>
</evidence>
<dbReference type="OrthoDB" id="106945at2759"/>
<feature type="domain" description="Transposable element Tc3 transposase-like DNA-binding HTH" evidence="4">
    <location>
        <begin position="65"/>
        <end position="104"/>
    </location>
</feature>
<dbReference type="GO" id="GO:0005634">
    <property type="term" value="C:nucleus"/>
    <property type="evidence" value="ECO:0007669"/>
    <property type="project" value="UniProtKB-SubCell"/>
</dbReference>
<evidence type="ECO:0000259" key="2">
    <source>
        <dbReference type="Pfam" id="PF11427"/>
    </source>
</evidence>
<dbReference type="Gene3D" id="1.10.10.10">
    <property type="entry name" value="Winged helix-like DNA-binding domain superfamily/Winged helix DNA-binding domain"/>
    <property type="match status" value="1"/>
</dbReference>
<comment type="caution">
    <text evidence="5">The sequence shown here is derived from an EMBL/GenBank/DDBJ whole genome shotgun (WGS) entry which is preliminary data.</text>
</comment>
<dbReference type="STRING" id="1611254.A0A2G5SF72"/>
<evidence type="ECO:0008006" key="7">
    <source>
        <dbReference type="Google" id="ProtNLM"/>
    </source>
</evidence>
<dbReference type="Gene3D" id="1.10.10.60">
    <property type="entry name" value="Homeodomain-like"/>
    <property type="match status" value="1"/>
</dbReference>
<organism evidence="5 6">
    <name type="scientific">Caenorhabditis nigoni</name>
    <dbReference type="NCBI Taxonomy" id="1611254"/>
    <lineage>
        <taxon>Eukaryota</taxon>
        <taxon>Metazoa</taxon>
        <taxon>Ecdysozoa</taxon>
        <taxon>Nematoda</taxon>
        <taxon>Chromadorea</taxon>
        <taxon>Rhabditida</taxon>
        <taxon>Rhabditina</taxon>
        <taxon>Rhabditomorpha</taxon>
        <taxon>Rhabditoidea</taxon>
        <taxon>Rhabditidae</taxon>
        <taxon>Peloderinae</taxon>
        <taxon>Caenorhabditis</taxon>
    </lineage>
</organism>
<dbReference type="InterPro" id="IPR009057">
    <property type="entry name" value="Homeodomain-like_sf"/>
</dbReference>
<dbReference type="Pfam" id="PF21517">
    <property type="entry name" value="HTH_Tnp_Tc3_2_like"/>
    <property type="match status" value="1"/>
</dbReference>
<dbReference type="EMBL" id="PDUG01000011">
    <property type="protein sequence ID" value="PIC13704.1"/>
    <property type="molecule type" value="Genomic_DNA"/>
</dbReference>
<name>A0A2G5SF72_9PELO</name>
<keyword evidence="6" id="KW-1185">Reference proteome</keyword>
<dbReference type="InterPro" id="IPR038717">
    <property type="entry name" value="Tc1-like_DDE_dom"/>
</dbReference>
<gene>
    <name evidence="5" type="ORF">B9Z55_027567</name>
</gene>
<dbReference type="Gene3D" id="3.30.420.10">
    <property type="entry name" value="Ribonuclease H-like superfamily/Ribonuclease H"/>
    <property type="match status" value="1"/>
</dbReference>
<dbReference type="InterPro" id="IPR052338">
    <property type="entry name" value="Transposase_5"/>
</dbReference>